<accession>A0A9P8YAW4</accession>
<evidence type="ECO:0000313" key="1">
    <source>
        <dbReference type="EMBL" id="KAH7034505.1"/>
    </source>
</evidence>
<protein>
    <submittedName>
        <fullName evidence="1">Uncharacterized protein</fullName>
    </submittedName>
</protein>
<reference evidence="1" key="1">
    <citation type="journal article" date="2021" name="Nat. Commun.">
        <title>Genetic determinants of endophytism in the Arabidopsis root mycobiome.</title>
        <authorList>
            <person name="Mesny F."/>
            <person name="Miyauchi S."/>
            <person name="Thiergart T."/>
            <person name="Pickel B."/>
            <person name="Atanasova L."/>
            <person name="Karlsson M."/>
            <person name="Huettel B."/>
            <person name="Barry K.W."/>
            <person name="Haridas S."/>
            <person name="Chen C."/>
            <person name="Bauer D."/>
            <person name="Andreopoulos W."/>
            <person name="Pangilinan J."/>
            <person name="LaButti K."/>
            <person name="Riley R."/>
            <person name="Lipzen A."/>
            <person name="Clum A."/>
            <person name="Drula E."/>
            <person name="Henrissat B."/>
            <person name="Kohler A."/>
            <person name="Grigoriev I.V."/>
            <person name="Martin F.M."/>
            <person name="Hacquard S."/>
        </authorList>
    </citation>
    <scope>NUCLEOTIDE SEQUENCE</scope>
    <source>
        <strain evidence="1">MPI-CAGE-CH-0230</strain>
    </source>
</reference>
<dbReference type="EMBL" id="JAGTJQ010000003">
    <property type="protein sequence ID" value="KAH7034505.1"/>
    <property type="molecule type" value="Genomic_DNA"/>
</dbReference>
<evidence type="ECO:0000313" key="2">
    <source>
        <dbReference type="Proteomes" id="UP000756346"/>
    </source>
</evidence>
<dbReference type="AlphaFoldDB" id="A0A9P8YAW4"/>
<dbReference type="Proteomes" id="UP000756346">
    <property type="component" value="Unassembled WGS sequence"/>
</dbReference>
<keyword evidence="2" id="KW-1185">Reference proteome</keyword>
<proteinExistence type="predicted"/>
<dbReference type="RefSeq" id="XP_046014598.1">
    <property type="nucleotide sequence ID" value="XM_046163391.1"/>
</dbReference>
<organism evidence="1 2">
    <name type="scientific">Microdochium trichocladiopsis</name>
    <dbReference type="NCBI Taxonomy" id="1682393"/>
    <lineage>
        <taxon>Eukaryota</taxon>
        <taxon>Fungi</taxon>
        <taxon>Dikarya</taxon>
        <taxon>Ascomycota</taxon>
        <taxon>Pezizomycotina</taxon>
        <taxon>Sordariomycetes</taxon>
        <taxon>Xylariomycetidae</taxon>
        <taxon>Xylariales</taxon>
        <taxon>Microdochiaceae</taxon>
        <taxon>Microdochium</taxon>
    </lineage>
</organism>
<gene>
    <name evidence="1" type="ORF">B0I36DRAFT_81743</name>
</gene>
<comment type="caution">
    <text evidence="1">The sequence shown here is derived from an EMBL/GenBank/DDBJ whole genome shotgun (WGS) entry which is preliminary data.</text>
</comment>
<dbReference type="GeneID" id="70192937"/>
<sequence>MKTQHSIRGSHSNGCATDPAKEGFEPRGYCHDPASGVNRLAGRWGCCSADR</sequence>
<name>A0A9P8YAW4_9PEZI</name>